<sequence length="469" mass="48024">MRADEYTALDGTGLAALVTKGEVTREEVLDAALAVLAERGTETNALVEVSEEQARAAARAGVPGAFAGVPTLIKDLGCDVAGLPTRNGSRLFADAAPSEDESTLVSRLRGVGAGILGKTGTPEFGFGTSTEPALSGPVRNPWNTAHSAGGSSGGSAAAVAAGIVPFAHATDGGGSIRIPSSCCGLFGLKPSRGRVSLGPKGENWAGLSVAHMVTRSLRDSAALLDVLGAPAPGEPYGAPGPARPYRDEVGADPGRLRIGLLVDAPDPAVDVDPACRDAARDAAARLASFGHEIEPLAWPSTLVRPGEVVSVISAVHTARTVDQRLAELGREQREDDLDGATAIVVGHGRRIDLTRYVDAIDTMYATGRLIAGFMSGFDALLTPSMAVTPPPIGELDPNRDPASALQGMRGMAAFTGLFNVTGQPAASIPFGRTADGLPLAVQLVTPYGDESTILRLAGQLLDGDLLPIA</sequence>
<dbReference type="EMBL" id="JBEZFP010000171">
    <property type="protein sequence ID" value="MEU8139371.1"/>
    <property type="molecule type" value="Genomic_DNA"/>
</dbReference>
<dbReference type="InterPro" id="IPR036928">
    <property type="entry name" value="AS_sf"/>
</dbReference>
<dbReference type="RefSeq" id="WP_358363429.1">
    <property type="nucleotide sequence ID" value="NZ_JBEZFP010000171.1"/>
</dbReference>
<dbReference type="PANTHER" id="PTHR11895">
    <property type="entry name" value="TRANSAMIDASE"/>
    <property type="match status" value="1"/>
</dbReference>
<evidence type="ECO:0000259" key="2">
    <source>
        <dbReference type="Pfam" id="PF01425"/>
    </source>
</evidence>
<dbReference type="PROSITE" id="PS00571">
    <property type="entry name" value="AMIDASES"/>
    <property type="match status" value="1"/>
</dbReference>
<dbReference type="SUPFAM" id="SSF75304">
    <property type="entry name" value="Amidase signature (AS) enzymes"/>
    <property type="match status" value="1"/>
</dbReference>
<dbReference type="Pfam" id="PF01425">
    <property type="entry name" value="Amidase"/>
    <property type="match status" value="1"/>
</dbReference>
<organism evidence="3 4">
    <name type="scientific">Streptodolium elevatio</name>
    <dbReference type="NCBI Taxonomy" id="3157996"/>
    <lineage>
        <taxon>Bacteria</taxon>
        <taxon>Bacillati</taxon>
        <taxon>Actinomycetota</taxon>
        <taxon>Actinomycetes</taxon>
        <taxon>Kitasatosporales</taxon>
        <taxon>Streptomycetaceae</taxon>
        <taxon>Streptodolium</taxon>
    </lineage>
</organism>
<comment type="caution">
    <text evidence="3">The sequence shown here is derived from an EMBL/GenBank/DDBJ whole genome shotgun (WGS) entry which is preliminary data.</text>
</comment>
<dbReference type="InterPro" id="IPR000120">
    <property type="entry name" value="Amidase"/>
</dbReference>
<dbReference type="InterPro" id="IPR023631">
    <property type="entry name" value="Amidase_dom"/>
</dbReference>
<dbReference type="Proteomes" id="UP001551482">
    <property type="component" value="Unassembled WGS sequence"/>
</dbReference>
<dbReference type="PANTHER" id="PTHR11895:SF7">
    <property type="entry name" value="GLUTAMYL-TRNA(GLN) AMIDOTRANSFERASE SUBUNIT A, MITOCHONDRIAL"/>
    <property type="match status" value="1"/>
</dbReference>
<comment type="similarity">
    <text evidence="1">Belongs to the amidase family.</text>
</comment>
<evidence type="ECO:0000313" key="4">
    <source>
        <dbReference type="Proteomes" id="UP001551482"/>
    </source>
</evidence>
<accession>A0ABV3DUJ8</accession>
<evidence type="ECO:0000256" key="1">
    <source>
        <dbReference type="ARBA" id="ARBA00009199"/>
    </source>
</evidence>
<reference evidence="3 4" key="1">
    <citation type="submission" date="2024-06" db="EMBL/GenBank/DDBJ databases">
        <title>The Natural Products Discovery Center: Release of the First 8490 Sequenced Strains for Exploring Actinobacteria Biosynthetic Diversity.</title>
        <authorList>
            <person name="Kalkreuter E."/>
            <person name="Kautsar S.A."/>
            <person name="Yang D."/>
            <person name="Bader C.D."/>
            <person name="Teijaro C.N."/>
            <person name="Fluegel L."/>
            <person name="Davis C.M."/>
            <person name="Simpson J.R."/>
            <person name="Lauterbach L."/>
            <person name="Steele A.D."/>
            <person name="Gui C."/>
            <person name="Meng S."/>
            <person name="Li G."/>
            <person name="Viehrig K."/>
            <person name="Ye F."/>
            <person name="Su P."/>
            <person name="Kiefer A.F."/>
            <person name="Nichols A."/>
            <person name="Cepeda A.J."/>
            <person name="Yan W."/>
            <person name="Fan B."/>
            <person name="Jiang Y."/>
            <person name="Adhikari A."/>
            <person name="Zheng C.-J."/>
            <person name="Schuster L."/>
            <person name="Cowan T.M."/>
            <person name="Smanski M.J."/>
            <person name="Chevrette M.G."/>
            <person name="De Carvalho L.P.S."/>
            <person name="Shen B."/>
        </authorList>
    </citation>
    <scope>NUCLEOTIDE SEQUENCE [LARGE SCALE GENOMIC DNA]</scope>
    <source>
        <strain evidence="3 4">NPDC048946</strain>
    </source>
</reference>
<gene>
    <name evidence="3" type="ORF">AB0C36_38465</name>
</gene>
<keyword evidence="4" id="KW-1185">Reference proteome</keyword>
<dbReference type="InterPro" id="IPR020556">
    <property type="entry name" value="Amidase_CS"/>
</dbReference>
<feature type="domain" description="Amidase" evidence="2">
    <location>
        <begin position="27"/>
        <end position="454"/>
    </location>
</feature>
<evidence type="ECO:0000313" key="3">
    <source>
        <dbReference type="EMBL" id="MEU8139371.1"/>
    </source>
</evidence>
<dbReference type="Gene3D" id="3.90.1300.10">
    <property type="entry name" value="Amidase signature (AS) domain"/>
    <property type="match status" value="1"/>
</dbReference>
<proteinExistence type="inferred from homology"/>
<protein>
    <submittedName>
        <fullName evidence="3">Amidase</fullName>
    </submittedName>
</protein>
<name>A0ABV3DUJ8_9ACTN</name>